<organism evidence="4 5">
    <name type="scientific">Stappia indica</name>
    <dbReference type="NCBI Taxonomy" id="538381"/>
    <lineage>
        <taxon>Bacteria</taxon>
        <taxon>Pseudomonadati</taxon>
        <taxon>Pseudomonadota</taxon>
        <taxon>Alphaproteobacteria</taxon>
        <taxon>Hyphomicrobiales</taxon>
        <taxon>Stappiaceae</taxon>
        <taxon>Stappia</taxon>
    </lineage>
</organism>
<feature type="transmembrane region" description="Helical" evidence="2">
    <location>
        <begin position="34"/>
        <end position="56"/>
    </location>
</feature>
<evidence type="ECO:0000313" key="4">
    <source>
        <dbReference type="EMBL" id="SOC00317.1"/>
    </source>
</evidence>
<feature type="transmembrane region" description="Helical" evidence="2">
    <location>
        <begin position="200"/>
        <end position="222"/>
    </location>
</feature>
<keyword evidence="2" id="KW-1133">Transmembrane helix</keyword>
<dbReference type="OrthoDB" id="9813524at2"/>
<keyword evidence="5" id="KW-1185">Reference proteome</keyword>
<evidence type="ECO:0000259" key="3">
    <source>
        <dbReference type="Pfam" id="PF01569"/>
    </source>
</evidence>
<dbReference type="Gene3D" id="1.20.144.10">
    <property type="entry name" value="Phosphatidic acid phosphatase type 2/haloperoxidase"/>
    <property type="match status" value="1"/>
</dbReference>
<evidence type="ECO:0000313" key="5">
    <source>
        <dbReference type="Proteomes" id="UP000219331"/>
    </source>
</evidence>
<feature type="transmembrane region" description="Helical" evidence="2">
    <location>
        <begin position="120"/>
        <end position="138"/>
    </location>
</feature>
<dbReference type="STRING" id="538381.GCA_001696535_04374"/>
<reference evidence="4 5" key="1">
    <citation type="submission" date="2017-08" db="EMBL/GenBank/DDBJ databases">
        <authorList>
            <person name="de Groot N.N."/>
        </authorList>
    </citation>
    <scope>NUCLEOTIDE SEQUENCE [LARGE SCALE GENOMIC DNA]</scope>
    <source>
        <strain evidence="4 5">USBA 352</strain>
    </source>
</reference>
<dbReference type="InterPro" id="IPR000326">
    <property type="entry name" value="PAP2/HPO"/>
</dbReference>
<feature type="region of interest" description="Disordered" evidence="1">
    <location>
        <begin position="1"/>
        <end position="20"/>
    </location>
</feature>
<evidence type="ECO:0000256" key="2">
    <source>
        <dbReference type="SAM" id="Phobius"/>
    </source>
</evidence>
<feature type="compositionally biased region" description="Pro residues" evidence="1">
    <location>
        <begin position="1"/>
        <end position="13"/>
    </location>
</feature>
<name>A0A285S1T3_9HYPH</name>
<dbReference type="InterPro" id="IPR036938">
    <property type="entry name" value="PAP2/HPO_sf"/>
</dbReference>
<dbReference type="RefSeq" id="WP_097174357.1">
    <property type="nucleotide sequence ID" value="NZ_OBML01000003.1"/>
</dbReference>
<keyword evidence="2" id="KW-0812">Transmembrane</keyword>
<gene>
    <name evidence="4" type="ORF">SAMN05421512_103262</name>
</gene>
<feature type="transmembrane region" description="Helical" evidence="2">
    <location>
        <begin position="228"/>
        <end position="247"/>
    </location>
</feature>
<keyword evidence="2" id="KW-0472">Membrane</keyword>
<dbReference type="CDD" id="cd03396">
    <property type="entry name" value="PAP2_like_6"/>
    <property type="match status" value="1"/>
</dbReference>
<dbReference type="Pfam" id="PF01569">
    <property type="entry name" value="PAP2"/>
    <property type="match status" value="1"/>
</dbReference>
<dbReference type="SUPFAM" id="SSF48317">
    <property type="entry name" value="Acid phosphatase/Vanadium-dependent haloperoxidase"/>
    <property type="match status" value="1"/>
</dbReference>
<feature type="transmembrane region" description="Helical" evidence="2">
    <location>
        <begin position="88"/>
        <end position="108"/>
    </location>
</feature>
<feature type="domain" description="Phosphatidic acid phosphatase type 2/haloperoxidase" evidence="3">
    <location>
        <begin position="122"/>
        <end position="246"/>
    </location>
</feature>
<dbReference type="AlphaFoldDB" id="A0A285S1T3"/>
<proteinExistence type="predicted"/>
<dbReference type="EMBL" id="OBML01000003">
    <property type="protein sequence ID" value="SOC00317.1"/>
    <property type="molecule type" value="Genomic_DNA"/>
</dbReference>
<protein>
    <submittedName>
        <fullName evidence="4">Membrane-associated enzyme, PAP2 (Acid phosphatase) superfamily</fullName>
    </submittedName>
</protein>
<accession>A0A285S1T3</accession>
<dbReference type="Proteomes" id="UP000219331">
    <property type="component" value="Unassembled WGS sequence"/>
</dbReference>
<sequence length="292" mass="31707">MTDTPPSPAPSPAPSSHAKHPGFAARLARGESRALALAATGCLIVLSLFFLAFPVVDIAASRLFHDPANGFVLSQNPFLQRLRELGPFLVKLVAVLCVLVLLWPFVVAPLSRRLSLRAPVFLLSTLILGPGVLVNAVLKNNWGRPRPNAVDLFGGDAPYVRVWQMTNHCDTNCSFVSGEASSSLWLVTLAFLAPPSWRRAILAVVLPLAVILSANRVAFGGHFLSDTLISWCLTLLVILGVHHLLWGTKGAEARAVRWREGYDRVADAVRARSVSLRQRIAASLRAFAAMMR</sequence>
<evidence type="ECO:0000256" key="1">
    <source>
        <dbReference type="SAM" id="MobiDB-lite"/>
    </source>
</evidence>